<feature type="transmembrane region" description="Helical" evidence="2">
    <location>
        <begin position="32"/>
        <end position="58"/>
    </location>
</feature>
<accession>A0ABT5Y3N7</accession>
<proteinExistence type="predicted"/>
<evidence type="ECO:0000256" key="2">
    <source>
        <dbReference type="SAM" id="Phobius"/>
    </source>
</evidence>
<keyword evidence="2" id="KW-0472">Membrane</keyword>
<evidence type="ECO:0000313" key="4">
    <source>
        <dbReference type="Proteomes" id="UP001221366"/>
    </source>
</evidence>
<comment type="caution">
    <text evidence="3">The sequence shown here is derived from an EMBL/GenBank/DDBJ whole genome shotgun (WGS) entry which is preliminary data.</text>
</comment>
<dbReference type="EMBL" id="JARFVB010000018">
    <property type="protein sequence ID" value="MDF0718066.1"/>
    <property type="molecule type" value="Genomic_DNA"/>
</dbReference>
<dbReference type="Proteomes" id="UP001221366">
    <property type="component" value="Unassembled WGS sequence"/>
</dbReference>
<name>A0ABT5Y3N7_9FLAO</name>
<dbReference type="RefSeq" id="WP_163627781.1">
    <property type="nucleotide sequence ID" value="NZ_JARFVB010000018.1"/>
</dbReference>
<reference evidence="3 4" key="1">
    <citation type="submission" date="2023-03" db="EMBL/GenBank/DDBJ databases">
        <title>Muricauda XX sp. nov. and Muricauda XXX sp. nov., two novel species isolated from Okinawa Trough.</title>
        <authorList>
            <person name="Cao W."/>
            <person name="Deng X."/>
        </authorList>
    </citation>
    <scope>NUCLEOTIDE SEQUENCE [LARGE SCALE GENOMIC DNA]</scope>
    <source>
        <strain evidence="3 4">334s03</strain>
    </source>
</reference>
<keyword evidence="4" id="KW-1185">Reference proteome</keyword>
<gene>
    <name evidence="3" type="ORF">PY092_18020</name>
</gene>
<evidence type="ECO:0000313" key="3">
    <source>
        <dbReference type="EMBL" id="MDF0718066.1"/>
    </source>
</evidence>
<keyword evidence="2" id="KW-1133">Transmembrane helix</keyword>
<keyword evidence="2" id="KW-0812">Transmembrane</keyword>
<protein>
    <submittedName>
        <fullName evidence="3">Uncharacterized protein</fullName>
    </submittedName>
</protein>
<sequence>MSKNRRERRLAKKDRKPMNGGITKKDKVSCMLIFTAMFIVLLLLYFLEAILYFFYLLIET</sequence>
<feature type="compositionally biased region" description="Basic residues" evidence="1">
    <location>
        <begin position="1"/>
        <end position="15"/>
    </location>
</feature>
<evidence type="ECO:0000256" key="1">
    <source>
        <dbReference type="SAM" id="MobiDB-lite"/>
    </source>
</evidence>
<organism evidence="3 4">
    <name type="scientific">Flagellimonas yonaguniensis</name>
    <dbReference type="NCBI Taxonomy" id="3031325"/>
    <lineage>
        <taxon>Bacteria</taxon>
        <taxon>Pseudomonadati</taxon>
        <taxon>Bacteroidota</taxon>
        <taxon>Flavobacteriia</taxon>
        <taxon>Flavobacteriales</taxon>
        <taxon>Flavobacteriaceae</taxon>
        <taxon>Flagellimonas</taxon>
    </lineage>
</organism>
<feature type="region of interest" description="Disordered" evidence="1">
    <location>
        <begin position="1"/>
        <end position="21"/>
    </location>
</feature>